<dbReference type="Gene3D" id="1.20.1250.20">
    <property type="entry name" value="MFS general substrate transporter like domains"/>
    <property type="match status" value="1"/>
</dbReference>
<feature type="transmembrane region" description="Helical" evidence="1">
    <location>
        <begin position="68"/>
        <end position="94"/>
    </location>
</feature>
<dbReference type="EMBL" id="JAHKNI010000026">
    <property type="protein sequence ID" value="MBU3067852.1"/>
    <property type="molecule type" value="Genomic_DNA"/>
</dbReference>
<organism evidence="2 3">
    <name type="scientific">Nocardia albiluteola</name>
    <dbReference type="NCBI Taxonomy" id="2842303"/>
    <lineage>
        <taxon>Bacteria</taxon>
        <taxon>Bacillati</taxon>
        <taxon>Actinomycetota</taxon>
        <taxon>Actinomycetes</taxon>
        <taxon>Mycobacteriales</taxon>
        <taxon>Nocardiaceae</taxon>
        <taxon>Nocardia</taxon>
    </lineage>
</organism>
<evidence type="ECO:0000313" key="2">
    <source>
        <dbReference type="EMBL" id="MBU3067852.1"/>
    </source>
</evidence>
<feature type="transmembrane region" description="Helical" evidence="1">
    <location>
        <begin position="35"/>
        <end position="56"/>
    </location>
</feature>
<name>A0ABS6BC34_9NOCA</name>
<keyword evidence="1" id="KW-0812">Transmembrane</keyword>
<accession>A0ABS6BC34</accession>
<keyword evidence="1" id="KW-1133">Transmembrane helix</keyword>
<dbReference type="Proteomes" id="UP000733379">
    <property type="component" value="Unassembled WGS sequence"/>
</dbReference>
<evidence type="ECO:0000256" key="1">
    <source>
        <dbReference type="SAM" id="Phobius"/>
    </source>
</evidence>
<reference evidence="2 3" key="1">
    <citation type="submission" date="2021-06" db="EMBL/GenBank/DDBJ databases">
        <title>Actinomycetes sequencing.</title>
        <authorList>
            <person name="Shan Q."/>
        </authorList>
    </citation>
    <scope>NUCLEOTIDE SEQUENCE [LARGE SCALE GENOMIC DNA]</scope>
    <source>
        <strain evidence="2 3">NEAU-G5</strain>
    </source>
</reference>
<comment type="caution">
    <text evidence="2">The sequence shown here is derived from an EMBL/GenBank/DDBJ whole genome shotgun (WGS) entry which is preliminary data.</text>
</comment>
<dbReference type="SUPFAM" id="SSF103473">
    <property type="entry name" value="MFS general substrate transporter"/>
    <property type="match status" value="1"/>
</dbReference>
<sequence length="153" mass="16498">MAVAALALIAAGSFTTIAGLITDPLVEAKSWSRTAIGAGVGINMVLYGAVAPFSAAAMDRYGIRRVTAFALILLVASSALMTLLAPTVFFFVLWRASWTWYGRGMVLYRTISGSAHYSTITDRSSGRWARHTSEPPSLGSRFKVRRRPIPLSS</sequence>
<keyword evidence="3" id="KW-1185">Reference proteome</keyword>
<protein>
    <recommendedName>
        <fullName evidence="4">MFS transporter</fullName>
    </recommendedName>
</protein>
<keyword evidence="1" id="KW-0472">Membrane</keyword>
<proteinExistence type="predicted"/>
<dbReference type="InterPro" id="IPR036259">
    <property type="entry name" value="MFS_trans_sf"/>
</dbReference>
<evidence type="ECO:0008006" key="4">
    <source>
        <dbReference type="Google" id="ProtNLM"/>
    </source>
</evidence>
<gene>
    <name evidence="2" type="ORF">KO481_40855</name>
</gene>
<evidence type="ECO:0000313" key="3">
    <source>
        <dbReference type="Proteomes" id="UP000733379"/>
    </source>
</evidence>